<protein>
    <submittedName>
        <fullName evidence="1">Uncharacterized protein</fullName>
    </submittedName>
</protein>
<name>A0A5C4KY22_PSEJE</name>
<organism evidence="1 2">
    <name type="scientific">Pseudomonas jessenii</name>
    <dbReference type="NCBI Taxonomy" id="77298"/>
    <lineage>
        <taxon>Bacteria</taxon>
        <taxon>Pseudomonadati</taxon>
        <taxon>Pseudomonadota</taxon>
        <taxon>Gammaproteobacteria</taxon>
        <taxon>Pseudomonadales</taxon>
        <taxon>Pseudomonadaceae</taxon>
        <taxon>Pseudomonas</taxon>
    </lineage>
</organism>
<evidence type="ECO:0000313" key="2">
    <source>
        <dbReference type="Proteomes" id="UP000306272"/>
    </source>
</evidence>
<dbReference type="Proteomes" id="UP000306272">
    <property type="component" value="Unassembled WGS sequence"/>
</dbReference>
<evidence type="ECO:0000313" key="1">
    <source>
        <dbReference type="EMBL" id="TNB94475.1"/>
    </source>
</evidence>
<accession>A0A5C4KY22</accession>
<gene>
    <name evidence="1" type="ORF">FHG55_15590</name>
</gene>
<comment type="caution">
    <text evidence="1">The sequence shown here is derived from an EMBL/GenBank/DDBJ whole genome shotgun (WGS) entry which is preliminary data.</text>
</comment>
<proteinExistence type="predicted"/>
<keyword evidence="2" id="KW-1185">Reference proteome</keyword>
<dbReference type="AlphaFoldDB" id="A0A5C4KY22"/>
<reference evidence="1" key="1">
    <citation type="submission" date="2019-06" db="EMBL/GenBank/DDBJ databases">
        <title>Pseudomonas-derived Butenolides : (Bio)synthesis of Styrolides.</title>
        <authorList>
            <person name="Klapper M."/>
            <person name="Chowdhury S."/>
            <person name="Stallforth P."/>
        </authorList>
    </citation>
    <scope>NUCLEOTIDE SEQUENCE [LARGE SCALE GENOMIC DNA]</scope>
    <source>
        <strain evidence="1">EC-S101</strain>
    </source>
</reference>
<sequence>MKTPRLVRGVFFGRLETSSHSAKPCGSGLARESVVSVDISLSDIPPSRASPLPQRMSVRLKMKLLSCNFPPCDRMSRI</sequence>
<dbReference type="EMBL" id="VDDB01000013">
    <property type="protein sequence ID" value="TNB94475.1"/>
    <property type="molecule type" value="Genomic_DNA"/>
</dbReference>